<dbReference type="AlphaFoldDB" id="A0A939DNP3"/>
<dbReference type="InterPro" id="IPR036568">
    <property type="entry name" value="GGCT-like_sf"/>
</dbReference>
<feature type="binding site" evidence="3">
    <location>
        <begin position="7"/>
        <end position="12"/>
    </location>
    <ligand>
        <name>substrate</name>
    </ligand>
</feature>
<dbReference type="Gene3D" id="3.10.490.10">
    <property type="entry name" value="Gamma-glutamyl cyclotransferase-like"/>
    <property type="match status" value="1"/>
</dbReference>
<evidence type="ECO:0000256" key="3">
    <source>
        <dbReference type="PIRSR" id="PIRSR617939-2"/>
    </source>
</evidence>
<dbReference type="Proteomes" id="UP000664654">
    <property type="component" value="Unassembled WGS sequence"/>
</dbReference>
<dbReference type="InterPro" id="IPR017939">
    <property type="entry name" value="G-Glutamylcylcotransferase"/>
</dbReference>
<reference evidence="5" key="1">
    <citation type="submission" date="2021-03" db="EMBL/GenBank/DDBJ databases">
        <title>novel species isolated from a fishpond in China.</title>
        <authorList>
            <person name="Lu H."/>
            <person name="Cai Z."/>
        </authorList>
    </citation>
    <scope>NUCLEOTIDE SEQUENCE</scope>
    <source>
        <strain evidence="5">JCM 30855</strain>
    </source>
</reference>
<evidence type="ECO:0000256" key="1">
    <source>
        <dbReference type="ARBA" id="ARBA00023239"/>
    </source>
</evidence>
<accession>A0A939DNP3</accession>
<dbReference type="PANTHER" id="PTHR12935:SF0">
    <property type="entry name" value="GAMMA-GLUTAMYLCYCLOTRANSFERASE"/>
    <property type="match status" value="1"/>
</dbReference>
<dbReference type="PANTHER" id="PTHR12935">
    <property type="entry name" value="GAMMA-GLUTAMYLCYCLOTRANSFERASE"/>
    <property type="match status" value="1"/>
</dbReference>
<keyword evidence="6" id="KW-1185">Reference proteome</keyword>
<dbReference type="RefSeq" id="WP_206574107.1">
    <property type="nucleotide sequence ID" value="NZ_JAFKCV010000006.1"/>
</dbReference>
<proteinExistence type="predicted"/>
<dbReference type="SUPFAM" id="SSF110857">
    <property type="entry name" value="Gamma-glutamyl cyclotransferase-like"/>
    <property type="match status" value="1"/>
</dbReference>
<protein>
    <submittedName>
        <fullName evidence="5">Gamma-glutamylcyclotransferase</fullName>
    </submittedName>
</protein>
<keyword evidence="1" id="KW-0456">Lyase</keyword>
<gene>
    <name evidence="5" type="ORF">J0A66_12235</name>
</gene>
<feature type="domain" description="Gamma-glutamylcyclotransferase AIG2-like" evidence="4">
    <location>
        <begin position="7"/>
        <end position="110"/>
    </location>
</feature>
<organism evidence="5 6">
    <name type="scientific">Bowmanella dokdonensis</name>
    <dbReference type="NCBI Taxonomy" id="751969"/>
    <lineage>
        <taxon>Bacteria</taxon>
        <taxon>Pseudomonadati</taxon>
        <taxon>Pseudomonadota</taxon>
        <taxon>Gammaproteobacteria</taxon>
        <taxon>Alteromonadales</taxon>
        <taxon>Alteromonadaceae</taxon>
        <taxon>Bowmanella</taxon>
    </lineage>
</organism>
<name>A0A939DNP3_9ALTE</name>
<feature type="binding site" evidence="3">
    <location>
        <position position="121"/>
    </location>
    <ligand>
        <name>substrate</name>
    </ligand>
</feature>
<evidence type="ECO:0000256" key="2">
    <source>
        <dbReference type="PIRSR" id="PIRSR617939-1"/>
    </source>
</evidence>
<evidence type="ECO:0000259" key="4">
    <source>
        <dbReference type="Pfam" id="PF06094"/>
    </source>
</evidence>
<dbReference type="EMBL" id="JAFKCV010000006">
    <property type="protein sequence ID" value="MBN7825997.1"/>
    <property type="molecule type" value="Genomic_DNA"/>
</dbReference>
<evidence type="ECO:0000313" key="6">
    <source>
        <dbReference type="Proteomes" id="UP000664654"/>
    </source>
</evidence>
<dbReference type="GO" id="GO:0003839">
    <property type="term" value="F:gamma-glutamylcyclotransferase activity"/>
    <property type="evidence" value="ECO:0007669"/>
    <property type="project" value="InterPro"/>
</dbReference>
<comment type="caution">
    <text evidence="5">The sequence shown here is derived from an EMBL/GenBank/DDBJ whole genome shotgun (WGS) entry which is preliminary data.</text>
</comment>
<dbReference type="InterPro" id="IPR009288">
    <property type="entry name" value="AIG2-like_dom"/>
</dbReference>
<sequence>MHSDRLYFAYGSNMSSARLRSRLPQALKIGTAELIGYELIFNKVGQDGSAKANARRTGNERDVIWGVIYELPEDGLAKLDEIEGDGYQRRTLAVYKKHQRLEVQSFIASRTDDNLLPFAWYVQHVLSGAMENNLPQRQIDFIAAVKAVADPDMLRAEKEMQLHRRLPQP</sequence>
<dbReference type="Pfam" id="PF06094">
    <property type="entry name" value="GGACT"/>
    <property type="match status" value="1"/>
</dbReference>
<evidence type="ECO:0000313" key="5">
    <source>
        <dbReference type="EMBL" id="MBN7825997.1"/>
    </source>
</evidence>
<feature type="active site" description="Proton acceptor" evidence="2">
    <location>
        <position position="83"/>
    </location>
</feature>
<dbReference type="CDD" id="cd06661">
    <property type="entry name" value="GGCT_like"/>
    <property type="match status" value="1"/>
</dbReference>
<dbReference type="InterPro" id="IPR013024">
    <property type="entry name" value="GGCT-like"/>
</dbReference>